<comment type="caution">
    <text evidence="3">The sequence shown here is derived from an EMBL/GenBank/DDBJ whole genome shotgun (WGS) entry which is preliminary data.</text>
</comment>
<keyword evidence="4" id="KW-1185">Reference proteome</keyword>
<evidence type="ECO:0000256" key="1">
    <source>
        <dbReference type="SAM" id="MobiDB-lite"/>
    </source>
</evidence>
<dbReference type="EMBL" id="JAAFGS010000001">
    <property type="protein sequence ID" value="NGZ73828.1"/>
    <property type="molecule type" value="Genomic_DNA"/>
</dbReference>
<organism evidence="3 4">
    <name type="scientific">Saccharibacillus alkalitolerans</name>
    <dbReference type="NCBI Taxonomy" id="2705290"/>
    <lineage>
        <taxon>Bacteria</taxon>
        <taxon>Bacillati</taxon>
        <taxon>Bacillota</taxon>
        <taxon>Bacilli</taxon>
        <taxon>Bacillales</taxon>
        <taxon>Paenibacillaceae</taxon>
        <taxon>Saccharibacillus</taxon>
    </lineage>
</organism>
<gene>
    <name evidence="3" type="ORF">GYN08_00760</name>
</gene>
<reference evidence="3 4" key="1">
    <citation type="submission" date="2020-01" db="EMBL/GenBank/DDBJ databases">
        <title>Polyphasic characterisation and genomic insights into a novel alkali tolerant bacterium VR-M41.</title>
        <authorList>
            <person name="Vemuluri V.R."/>
        </authorList>
    </citation>
    <scope>NUCLEOTIDE SEQUENCE [LARGE SCALE GENOMIC DNA]</scope>
    <source>
        <strain evidence="3 4">VR-M41</strain>
    </source>
</reference>
<evidence type="ECO:0008006" key="5">
    <source>
        <dbReference type="Google" id="ProtNLM"/>
    </source>
</evidence>
<feature type="transmembrane region" description="Helical" evidence="2">
    <location>
        <begin position="116"/>
        <end position="138"/>
    </location>
</feature>
<dbReference type="Proteomes" id="UP000800303">
    <property type="component" value="Unassembled WGS sequence"/>
</dbReference>
<sequence length="183" mass="20645">MSRSGRRFGVVCAVKHLYLRAGRRTLEETRKTAKPECRISALPNAVRERRRKMGDNRNGNEDNAKRENGGSGSWKEKAPKHAERTTGEIRSREELKREFRSLPGEILRDFFATVRFWAVMIFFWALITSAGAWAGYLIGGNNDGLWLGAAIVGGASPIAMGFMLSLDVPGKVWRRLRGRRNKP</sequence>
<feature type="transmembrane region" description="Helical" evidence="2">
    <location>
        <begin position="144"/>
        <end position="166"/>
    </location>
</feature>
<dbReference type="RefSeq" id="WP_166271567.1">
    <property type="nucleotide sequence ID" value="NZ_JAAFGS010000001.1"/>
</dbReference>
<feature type="compositionally biased region" description="Basic and acidic residues" evidence="1">
    <location>
        <begin position="53"/>
        <end position="89"/>
    </location>
</feature>
<evidence type="ECO:0000313" key="4">
    <source>
        <dbReference type="Proteomes" id="UP000800303"/>
    </source>
</evidence>
<proteinExistence type="predicted"/>
<keyword evidence="2" id="KW-0812">Transmembrane</keyword>
<keyword evidence="2" id="KW-1133">Transmembrane helix</keyword>
<protein>
    <recommendedName>
        <fullName evidence="5">DUF4282 domain-containing protein</fullName>
    </recommendedName>
</protein>
<accession>A0ABX0F081</accession>
<evidence type="ECO:0000256" key="2">
    <source>
        <dbReference type="SAM" id="Phobius"/>
    </source>
</evidence>
<feature type="region of interest" description="Disordered" evidence="1">
    <location>
        <begin position="48"/>
        <end position="89"/>
    </location>
</feature>
<keyword evidence="2" id="KW-0472">Membrane</keyword>
<name>A0ABX0F081_9BACL</name>
<evidence type="ECO:0000313" key="3">
    <source>
        <dbReference type="EMBL" id="NGZ73828.1"/>
    </source>
</evidence>